<evidence type="ECO:0000256" key="2">
    <source>
        <dbReference type="SAM" id="MobiDB-lite"/>
    </source>
</evidence>
<dbReference type="PANTHER" id="PTHR10331:SF6">
    <property type="entry name" value="SPINDLE ASSEMBLY ABNORMAL 4"/>
    <property type="match status" value="1"/>
</dbReference>
<feature type="region of interest" description="Disordered" evidence="2">
    <location>
        <begin position="243"/>
        <end position="270"/>
    </location>
</feature>
<evidence type="ECO:0000313" key="4">
    <source>
        <dbReference type="EMBL" id="CAJ1927827.1"/>
    </source>
</evidence>
<comment type="similarity">
    <text evidence="1">Belongs to the TCP10 family.</text>
</comment>
<accession>A0AAD2CCX5</accession>
<protein>
    <recommendedName>
        <fullName evidence="3">Centromere protein J C-terminal domain-containing protein</fullName>
    </recommendedName>
</protein>
<dbReference type="Pfam" id="PF07202">
    <property type="entry name" value="Tcp10_C"/>
    <property type="match status" value="1"/>
</dbReference>
<dbReference type="InterPro" id="IPR009852">
    <property type="entry name" value="CENPJ_C_dom"/>
</dbReference>
<dbReference type="InterPro" id="IPR026581">
    <property type="entry name" value="TCP10L/CENPJ"/>
</dbReference>
<comment type="caution">
    <text evidence="4">The sequence shown here is derived from an EMBL/GenBank/DDBJ whole genome shotgun (WGS) entry which is preliminary data.</text>
</comment>
<feature type="region of interest" description="Disordered" evidence="2">
    <location>
        <begin position="137"/>
        <end position="164"/>
    </location>
</feature>
<evidence type="ECO:0000259" key="3">
    <source>
        <dbReference type="Pfam" id="PF07202"/>
    </source>
</evidence>
<organism evidence="4 5">
    <name type="scientific">Cylindrotheca closterium</name>
    <dbReference type="NCBI Taxonomy" id="2856"/>
    <lineage>
        <taxon>Eukaryota</taxon>
        <taxon>Sar</taxon>
        <taxon>Stramenopiles</taxon>
        <taxon>Ochrophyta</taxon>
        <taxon>Bacillariophyta</taxon>
        <taxon>Bacillariophyceae</taxon>
        <taxon>Bacillariophycidae</taxon>
        <taxon>Bacillariales</taxon>
        <taxon>Bacillariaceae</taxon>
        <taxon>Cylindrotheca</taxon>
    </lineage>
</organism>
<evidence type="ECO:0000313" key="5">
    <source>
        <dbReference type="Proteomes" id="UP001295423"/>
    </source>
</evidence>
<keyword evidence="5" id="KW-1185">Reference proteome</keyword>
<dbReference type="Gene3D" id="2.60.450.20">
    <property type="match status" value="1"/>
</dbReference>
<gene>
    <name evidence="4" type="ORF">CYCCA115_LOCUS1357</name>
</gene>
<reference evidence="4" key="1">
    <citation type="submission" date="2023-08" db="EMBL/GenBank/DDBJ databases">
        <authorList>
            <person name="Audoor S."/>
            <person name="Bilcke G."/>
        </authorList>
    </citation>
    <scope>NUCLEOTIDE SEQUENCE</scope>
</reference>
<feature type="compositionally biased region" description="Polar residues" evidence="2">
    <location>
        <begin position="100"/>
        <end position="115"/>
    </location>
</feature>
<dbReference type="Proteomes" id="UP001295423">
    <property type="component" value="Unassembled WGS sequence"/>
</dbReference>
<dbReference type="AlphaFoldDB" id="A0AAD2CCX5"/>
<feature type="region of interest" description="Disordered" evidence="2">
    <location>
        <begin position="303"/>
        <end position="334"/>
    </location>
</feature>
<dbReference type="EMBL" id="CAKOGP040000025">
    <property type="protein sequence ID" value="CAJ1927827.1"/>
    <property type="molecule type" value="Genomic_DNA"/>
</dbReference>
<feature type="domain" description="Centromere protein J C-terminal" evidence="3">
    <location>
        <begin position="574"/>
        <end position="602"/>
    </location>
</feature>
<feature type="compositionally biased region" description="Basic and acidic residues" evidence="2">
    <location>
        <begin position="257"/>
        <end position="270"/>
    </location>
</feature>
<feature type="compositionally biased region" description="Low complexity" evidence="2">
    <location>
        <begin position="8"/>
        <end position="23"/>
    </location>
</feature>
<feature type="compositionally biased region" description="Low complexity" evidence="2">
    <location>
        <begin position="139"/>
        <end position="156"/>
    </location>
</feature>
<dbReference type="InterPro" id="IPR047002">
    <property type="entry name" value="Tcp10_C_sf"/>
</dbReference>
<proteinExistence type="inferred from homology"/>
<feature type="region of interest" description="Disordered" evidence="2">
    <location>
        <begin position="1"/>
        <end position="44"/>
    </location>
</feature>
<evidence type="ECO:0000256" key="1">
    <source>
        <dbReference type="ARBA" id="ARBA00005627"/>
    </source>
</evidence>
<name>A0AAD2CCX5_9STRA</name>
<feature type="region of interest" description="Disordered" evidence="2">
    <location>
        <begin position="95"/>
        <end position="122"/>
    </location>
</feature>
<dbReference type="PANTHER" id="PTHR10331">
    <property type="entry name" value="T COMPLEX PROTEIN 10"/>
    <property type="match status" value="1"/>
</dbReference>
<sequence>MPETKLFSSPLSYSCSASSTQRPKSPPPPPSTQKRDESGMQTPSILWRASEIGSPQPQNGDIQQLLHYIDNLSFSSEAIDNEHSLYVPEQENKLAKHENTSFQSPKASVLQNRSTNHSKKHNSYHDVIVKAQRFPDLTPIRSKPSPLRSPPSAKSSCRLDPVGATPLKAKENLLNEASRYIYTREEEPIGNSPMRLSERHLFQSSRHYLSDEESSASSLIPHGQLETNRASSSFFATKANEYHNKSLLPTPSRQRHRPEPEASPRKALEASLEHSIDEAWSIVLGSTIIEESDAEDEKKQVQSTTATNQDHLVQGPATPGISRSGRILDDLPDKVKSPEDAKKLLRTAVHTLQDARAERESARQWATGMKDAVHKWVEQQRELMKAESSVTQSRAWQQSQLQSLSNLEGSIQNLCQEVHSSNQQRTSTEEKLHKLLVDQREKIQSMAEEVLSMKQQIQQMDQQVTQPEKTNTPTRKKKGKVTSNSSSKLKLETPSRSTASSTASSRVRKEGKDGGHIILYGNGVRKEVHKDGTTVIRFTNGDVETKFSGGTTAYFHAKDRVMQINNTADGSTLFEYPNRQIERHYRDGSKAILFADGTRHRISAQEKMDTAFVKA</sequence>
<feature type="region of interest" description="Disordered" evidence="2">
    <location>
        <begin position="451"/>
        <end position="514"/>
    </location>
</feature>
<feature type="compositionally biased region" description="Low complexity" evidence="2">
    <location>
        <begin position="455"/>
        <end position="466"/>
    </location>
</feature>
<feature type="compositionally biased region" description="Low complexity" evidence="2">
    <location>
        <begin position="495"/>
        <end position="505"/>
    </location>
</feature>